<dbReference type="Pfam" id="PF05857">
    <property type="entry name" value="TraX"/>
    <property type="match status" value="1"/>
</dbReference>
<protein>
    <submittedName>
        <fullName evidence="2">Conjugal transfer protein TraX</fullName>
    </submittedName>
</protein>
<dbReference type="Proteomes" id="UP000628560">
    <property type="component" value="Unassembled WGS sequence"/>
</dbReference>
<feature type="transmembrane region" description="Helical" evidence="1">
    <location>
        <begin position="81"/>
        <end position="98"/>
    </location>
</feature>
<feature type="transmembrane region" description="Helical" evidence="1">
    <location>
        <begin position="49"/>
        <end position="69"/>
    </location>
</feature>
<keyword evidence="1" id="KW-1133">Transmembrane helix</keyword>
<organism evidence="2 3">
    <name type="scientific">Lelliottia nimipressuralis</name>
    <dbReference type="NCBI Taxonomy" id="69220"/>
    <lineage>
        <taxon>Bacteria</taxon>
        <taxon>Pseudomonadati</taxon>
        <taxon>Pseudomonadota</taxon>
        <taxon>Gammaproteobacteria</taxon>
        <taxon>Enterobacterales</taxon>
        <taxon>Enterobacteriaceae</taxon>
        <taxon>Lelliottia</taxon>
    </lineage>
</organism>
<dbReference type="EMBL" id="JADIXP010000023">
    <property type="protein sequence ID" value="MBF4180632.1"/>
    <property type="molecule type" value="Genomic_DNA"/>
</dbReference>
<dbReference type="RefSeq" id="WP_194514435.1">
    <property type="nucleotide sequence ID" value="NZ_JADIXP010000023.1"/>
</dbReference>
<evidence type="ECO:0000256" key="1">
    <source>
        <dbReference type="SAM" id="Phobius"/>
    </source>
</evidence>
<keyword evidence="1" id="KW-0472">Membrane</keyword>
<evidence type="ECO:0000313" key="2">
    <source>
        <dbReference type="EMBL" id="MBF4180632.1"/>
    </source>
</evidence>
<comment type="caution">
    <text evidence="2">The sequence shown here is derived from an EMBL/GenBank/DDBJ whole genome shotgun (WGS) entry which is preliminary data.</text>
</comment>
<feature type="transmembrane region" description="Helical" evidence="1">
    <location>
        <begin position="235"/>
        <end position="254"/>
    </location>
</feature>
<gene>
    <name evidence="2" type="ORF">ISP11_22500</name>
</gene>
<keyword evidence="1" id="KW-0812">Transmembrane</keyword>
<proteinExistence type="predicted"/>
<name>A0ABD4KFE3_9ENTR</name>
<dbReference type="InterPro" id="IPR008875">
    <property type="entry name" value="TraX"/>
</dbReference>
<feature type="transmembrane region" description="Helical" evidence="1">
    <location>
        <begin position="200"/>
        <end position="219"/>
    </location>
</feature>
<accession>A0ABD4KFE3</accession>
<evidence type="ECO:0000313" key="3">
    <source>
        <dbReference type="Proteomes" id="UP000628560"/>
    </source>
</evidence>
<reference evidence="2 3" key="1">
    <citation type="submission" date="2020-11" db="EMBL/GenBank/DDBJ databases">
        <title>Identification of Lelliottia nimipressuralis from Wound Infection by Whole Genome-Based Bacterial Identification.</title>
        <authorList>
            <person name="Navarathna D.H."/>
            <person name="Choi H."/>
            <person name="Jinadatha C."/>
            <person name="Chatterjee P."/>
            <person name="Hwang M."/>
        </authorList>
    </citation>
    <scope>NUCLEOTIDE SEQUENCE [LARGE SCALE GENOMIC DNA]</scope>
    <source>
        <strain evidence="2 3">DN2020</strain>
    </source>
</reference>
<sequence>MNLFVSDALHILKTGKPSPAALDMIKLVALLAMLIDHINTVFLTPALPMMYALGRMAFPLFTLIWAMNVQRTPERLQKRANRLWIWAVITQPVFSLAFLHHQPWWALNILFVFAGVTQLLALQYQHGLKGMLAGYLLLALMIWPLQPASYGLAGITLAISMATLSGSGIPEVKRLAITGAVLSLICLNGLSYLLNLPAETLLLATLPTLVFPLVVVSFCREIRPEGRKRFMPRNFFYYAYAGHLGIIGLIQYISRLT</sequence>
<dbReference type="AlphaFoldDB" id="A0ABD4KFE3"/>
<feature type="transmembrane region" description="Helical" evidence="1">
    <location>
        <begin position="104"/>
        <end position="121"/>
    </location>
</feature>